<evidence type="ECO:0000256" key="17">
    <source>
        <dbReference type="ARBA" id="ARBA00023180"/>
    </source>
</evidence>
<dbReference type="GO" id="GO:0046872">
    <property type="term" value="F:metal ion binding"/>
    <property type="evidence" value="ECO:0007669"/>
    <property type="project" value="UniProtKB-KW"/>
</dbReference>
<dbReference type="PROSITE" id="PS00243">
    <property type="entry name" value="I_EGF_1"/>
    <property type="match status" value="2"/>
</dbReference>
<evidence type="ECO:0000256" key="14">
    <source>
        <dbReference type="ARBA" id="ARBA00023037"/>
    </source>
</evidence>
<dbReference type="Gene3D" id="4.10.1240.30">
    <property type="match status" value="1"/>
</dbReference>
<feature type="disulfide bond" evidence="18">
    <location>
        <begin position="496"/>
        <end position="535"/>
    </location>
</feature>
<feature type="disulfide bond" evidence="18">
    <location>
        <begin position="587"/>
        <end position="592"/>
    </location>
</feature>
<feature type="disulfide bond" evidence="18">
    <location>
        <begin position="589"/>
        <end position="623"/>
    </location>
</feature>
<evidence type="ECO:0000256" key="21">
    <source>
        <dbReference type="SAM" id="SignalP"/>
    </source>
</evidence>
<dbReference type="OrthoDB" id="410592at2759"/>
<evidence type="ECO:0000256" key="10">
    <source>
        <dbReference type="ARBA" id="ARBA00022837"/>
    </source>
</evidence>
<keyword evidence="3" id="KW-1003">Cell membrane</keyword>
<feature type="disulfide bond" evidence="18">
    <location>
        <begin position="543"/>
        <end position="579"/>
    </location>
</feature>
<feature type="disulfide bond" evidence="18">
    <location>
        <begin position="469"/>
        <end position="473"/>
    </location>
</feature>
<keyword evidence="8 21" id="KW-0732">Signal</keyword>
<dbReference type="InterPro" id="IPR014836">
    <property type="entry name" value="Integrin_bsu_cyt_dom"/>
</dbReference>
<feature type="disulfide bond" evidence="18">
    <location>
        <begin position="631"/>
        <end position="679"/>
    </location>
</feature>
<feature type="disulfide bond" evidence="18">
    <location>
        <begin position="605"/>
        <end position="612"/>
    </location>
</feature>
<keyword evidence="5" id="KW-0597">Phosphoprotein</keyword>
<feature type="disulfide bond" evidence="18">
    <location>
        <begin position="636"/>
        <end position="647"/>
    </location>
</feature>
<dbReference type="FunFam" id="2.10.25.10:FF:000036">
    <property type="entry name" value="Integrin beta"/>
    <property type="match status" value="1"/>
</dbReference>
<dbReference type="GO" id="GO:0016477">
    <property type="term" value="P:cell migration"/>
    <property type="evidence" value="ECO:0007669"/>
    <property type="project" value="TreeGrafter"/>
</dbReference>
<gene>
    <name evidence="25" type="ORF">KP79_PYT19899</name>
</gene>
<dbReference type="InterPro" id="IPR032695">
    <property type="entry name" value="Integrin_dom_sf"/>
</dbReference>
<dbReference type="Pfam" id="PF08725">
    <property type="entry name" value="Integrin_b_cyt"/>
    <property type="match status" value="1"/>
</dbReference>
<dbReference type="GO" id="GO:0008305">
    <property type="term" value="C:integrin complex"/>
    <property type="evidence" value="ECO:0007669"/>
    <property type="project" value="TreeGrafter"/>
</dbReference>
<keyword evidence="9" id="KW-0677">Repeat</keyword>
<evidence type="ECO:0000256" key="5">
    <source>
        <dbReference type="ARBA" id="ARBA00022553"/>
    </source>
</evidence>
<dbReference type="EMBL" id="NEDP02004918">
    <property type="protein sequence ID" value="OWF44108.1"/>
    <property type="molecule type" value="Genomic_DNA"/>
</dbReference>
<dbReference type="GO" id="GO:0007229">
    <property type="term" value="P:integrin-mediated signaling pathway"/>
    <property type="evidence" value="ECO:0007669"/>
    <property type="project" value="UniProtKB-KW"/>
</dbReference>
<evidence type="ECO:0000256" key="15">
    <source>
        <dbReference type="ARBA" id="ARBA00023136"/>
    </source>
</evidence>
<dbReference type="SUPFAM" id="SSF103575">
    <property type="entry name" value="Plexin repeat"/>
    <property type="match status" value="1"/>
</dbReference>
<dbReference type="Gene3D" id="2.60.40.1510">
    <property type="entry name" value="ntegrin, alpha v. Chain A, domain 3"/>
    <property type="match status" value="1"/>
</dbReference>
<feature type="domain" description="Integrin beta subunit cytoplasmic" evidence="23">
    <location>
        <begin position="763"/>
        <end position="809"/>
    </location>
</feature>
<evidence type="ECO:0000256" key="6">
    <source>
        <dbReference type="ARBA" id="ARBA00022692"/>
    </source>
</evidence>
<feature type="disulfide bond" evidence="18">
    <location>
        <begin position="53"/>
        <end position="87"/>
    </location>
</feature>
<dbReference type="SUPFAM" id="SSF69179">
    <property type="entry name" value="Integrin domains"/>
    <property type="match status" value="1"/>
</dbReference>
<feature type="disulfide bond" evidence="18">
    <location>
        <begin position="215"/>
        <end position="218"/>
    </location>
</feature>
<feature type="disulfide bond" evidence="18">
    <location>
        <begin position="512"/>
        <end position="526"/>
    </location>
</feature>
<dbReference type="FunFam" id="3.40.50.410:FF:000002">
    <property type="entry name" value="Integrin beta"/>
    <property type="match status" value="1"/>
</dbReference>
<dbReference type="GO" id="GO:0009986">
    <property type="term" value="C:cell surface"/>
    <property type="evidence" value="ECO:0007669"/>
    <property type="project" value="TreeGrafter"/>
</dbReference>
<keyword evidence="17" id="KW-0325">Glycoprotein</keyword>
<dbReference type="Pfam" id="PF00362">
    <property type="entry name" value="Integrin_beta"/>
    <property type="match status" value="1"/>
</dbReference>
<keyword evidence="7" id="KW-0479">Metal-binding</keyword>
<dbReference type="InterPro" id="IPR040622">
    <property type="entry name" value="EGF_integrin_1"/>
</dbReference>
<dbReference type="Proteomes" id="UP000242188">
    <property type="component" value="Unassembled WGS sequence"/>
</dbReference>
<keyword evidence="11" id="KW-0460">Magnesium</keyword>
<dbReference type="PANTHER" id="PTHR10082:SF60">
    <property type="entry name" value="INTEGRIN BETA-PS"/>
    <property type="match status" value="1"/>
</dbReference>
<feature type="disulfide bond" evidence="18">
    <location>
        <begin position="548"/>
        <end position="564"/>
    </location>
</feature>
<dbReference type="GO" id="GO:0005178">
    <property type="term" value="F:integrin binding"/>
    <property type="evidence" value="ECO:0007669"/>
    <property type="project" value="TreeGrafter"/>
</dbReference>
<feature type="chain" id="PRO_5012058117" description="Integrin beta" evidence="21">
    <location>
        <begin position="18"/>
        <end position="809"/>
    </location>
</feature>
<dbReference type="PANTHER" id="PTHR10082">
    <property type="entry name" value="INTEGRIN BETA SUBUNIT"/>
    <property type="match status" value="1"/>
</dbReference>
<evidence type="ECO:0000259" key="22">
    <source>
        <dbReference type="SMART" id="SM00187"/>
    </source>
</evidence>
<feature type="disulfide bond" evidence="18">
    <location>
        <begin position="50"/>
        <end position="60"/>
    </location>
</feature>
<keyword evidence="13 20" id="KW-1133">Transmembrane helix</keyword>
<evidence type="ECO:0000256" key="20">
    <source>
        <dbReference type="SAM" id="Phobius"/>
    </source>
</evidence>
<evidence type="ECO:0000256" key="7">
    <source>
        <dbReference type="ARBA" id="ARBA00022723"/>
    </source>
</evidence>
<dbReference type="InterPro" id="IPR015812">
    <property type="entry name" value="Integrin_bsu"/>
</dbReference>
<dbReference type="Pfam" id="PF18372">
    <property type="entry name" value="I-EGF_1"/>
    <property type="match status" value="1"/>
</dbReference>
<dbReference type="Pfam" id="PF07965">
    <property type="entry name" value="Integrin_B_tail"/>
    <property type="match status" value="1"/>
</dbReference>
<feature type="domain" description="Integrin beta subunit tail" evidence="24">
    <location>
        <begin position="657"/>
        <end position="739"/>
    </location>
</feature>
<feature type="disulfide bond" evidence="18">
    <location>
        <begin position="594"/>
        <end position="603"/>
    </location>
</feature>
<evidence type="ECO:0000256" key="16">
    <source>
        <dbReference type="ARBA" id="ARBA00023157"/>
    </source>
</evidence>
<dbReference type="InterPro" id="IPR002369">
    <property type="entry name" value="Integrin_bsu_VWA"/>
</dbReference>
<feature type="disulfide bond" evidence="18">
    <location>
        <begin position="63"/>
        <end position="76"/>
    </location>
</feature>
<feature type="transmembrane region" description="Helical" evidence="20">
    <location>
        <begin position="740"/>
        <end position="762"/>
    </location>
</feature>
<feature type="signal peptide" evidence="21">
    <location>
        <begin position="1"/>
        <end position="17"/>
    </location>
</feature>
<evidence type="ECO:0000313" key="26">
    <source>
        <dbReference type="Proteomes" id="UP000242188"/>
    </source>
</evidence>
<dbReference type="InterPro" id="IPR057073">
    <property type="entry name" value="EGF_integrin_2"/>
</dbReference>
<keyword evidence="16 18" id="KW-1015">Disulfide bond</keyword>
<evidence type="ECO:0000256" key="1">
    <source>
        <dbReference type="ARBA" id="ARBA00004251"/>
    </source>
</evidence>
<dbReference type="GO" id="GO:0005925">
    <property type="term" value="C:focal adhesion"/>
    <property type="evidence" value="ECO:0007669"/>
    <property type="project" value="TreeGrafter"/>
</dbReference>
<comment type="caution">
    <text evidence="25">The sequence shown here is derived from an EMBL/GenBank/DDBJ whole genome shotgun (WGS) entry which is preliminary data.</text>
</comment>
<feature type="disulfide bond" evidence="18">
    <location>
        <begin position="566"/>
        <end position="571"/>
    </location>
</feature>
<evidence type="ECO:0000259" key="24">
    <source>
        <dbReference type="SMART" id="SM01242"/>
    </source>
</evidence>
<feature type="disulfide bond" evidence="18">
    <location>
        <begin position="541"/>
        <end position="546"/>
    </location>
</feature>
<dbReference type="PIRSF" id="PIRSF002512">
    <property type="entry name" value="Integrin_B"/>
    <property type="match status" value="1"/>
</dbReference>
<feature type="disulfide bond" evidence="18">
    <location>
        <begin position="266"/>
        <end position="307"/>
    </location>
</feature>
<dbReference type="Pfam" id="PF23105">
    <property type="entry name" value="EGF_integrin"/>
    <property type="match status" value="1"/>
</dbReference>
<dbReference type="GO" id="GO:0098609">
    <property type="term" value="P:cell-cell adhesion"/>
    <property type="evidence" value="ECO:0007669"/>
    <property type="project" value="TreeGrafter"/>
</dbReference>
<evidence type="ECO:0000256" key="13">
    <source>
        <dbReference type="ARBA" id="ARBA00022989"/>
    </source>
</evidence>
<evidence type="ECO:0000259" key="23">
    <source>
        <dbReference type="SMART" id="SM01241"/>
    </source>
</evidence>
<dbReference type="InterPro" id="IPR057243">
    <property type="entry name" value="Integrin_I-EGF_CS"/>
</dbReference>
<keyword evidence="4" id="KW-0245">EGF-like domain</keyword>
<evidence type="ECO:0000256" key="18">
    <source>
        <dbReference type="PIRSR" id="PIRSR002512-1"/>
    </source>
</evidence>
<evidence type="ECO:0000256" key="12">
    <source>
        <dbReference type="ARBA" id="ARBA00022889"/>
    </source>
</evidence>
<feature type="disulfide bond" evidence="18">
    <location>
        <begin position="663"/>
        <end position="734"/>
    </location>
</feature>
<reference evidence="25 26" key="1">
    <citation type="journal article" date="2017" name="Nat. Ecol. Evol.">
        <title>Scallop genome provides insights into evolution of bilaterian karyotype and development.</title>
        <authorList>
            <person name="Wang S."/>
            <person name="Zhang J."/>
            <person name="Jiao W."/>
            <person name="Li J."/>
            <person name="Xun X."/>
            <person name="Sun Y."/>
            <person name="Guo X."/>
            <person name="Huan P."/>
            <person name="Dong B."/>
            <person name="Zhang L."/>
            <person name="Hu X."/>
            <person name="Sun X."/>
            <person name="Wang J."/>
            <person name="Zhao C."/>
            <person name="Wang Y."/>
            <person name="Wang D."/>
            <person name="Huang X."/>
            <person name="Wang R."/>
            <person name="Lv J."/>
            <person name="Li Y."/>
            <person name="Zhang Z."/>
            <person name="Liu B."/>
            <person name="Lu W."/>
            <person name="Hui Y."/>
            <person name="Liang J."/>
            <person name="Zhou Z."/>
            <person name="Hou R."/>
            <person name="Li X."/>
            <person name="Liu Y."/>
            <person name="Li H."/>
            <person name="Ning X."/>
            <person name="Lin Y."/>
            <person name="Zhao L."/>
            <person name="Xing Q."/>
            <person name="Dou J."/>
            <person name="Li Y."/>
            <person name="Mao J."/>
            <person name="Guo H."/>
            <person name="Dou H."/>
            <person name="Li T."/>
            <person name="Mu C."/>
            <person name="Jiang W."/>
            <person name="Fu Q."/>
            <person name="Fu X."/>
            <person name="Miao Y."/>
            <person name="Liu J."/>
            <person name="Yu Q."/>
            <person name="Li R."/>
            <person name="Liao H."/>
            <person name="Li X."/>
            <person name="Kong Y."/>
            <person name="Jiang Z."/>
            <person name="Chourrout D."/>
            <person name="Li R."/>
            <person name="Bao Z."/>
        </authorList>
    </citation>
    <scope>NUCLEOTIDE SEQUENCE [LARGE SCALE GENOMIC DNA]</scope>
    <source>
        <strain evidence="25 26">PY_sf001</strain>
    </source>
</reference>
<dbReference type="SUPFAM" id="SSF57196">
    <property type="entry name" value="EGF/Laminin"/>
    <property type="match status" value="1"/>
</dbReference>
<feature type="disulfide bond" evidence="18">
    <location>
        <begin position="657"/>
        <end position="666"/>
    </location>
</feature>
<keyword evidence="12 19" id="KW-0130">Cell adhesion</keyword>
<feature type="disulfide bond" evidence="18">
    <location>
        <begin position="501"/>
        <end position="510"/>
    </location>
</feature>
<dbReference type="SUPFAM" id="SSF69687">
    <property type="entry name" value="Integrin beta tail domain"/>
    <property type="match status" value="1"/>
</dbReference>
<evidence type="ECO:0000256" key="8">
    <source>
        <dbReference type="ARBA" id="ARBA00022729"/>
    </source>
</evidence>
<evidence type="ECO:0000256" key="19">
    <source>
        <dbReference type="RuleBase" id="RU000633"/>
    </source>
</evidence>
<dbReference type="SMART" id="SM01242">
    <property type="entry name" value="Integrin_B_tail"/>
    <property type="match status" value="1"/>
</dbReference>
<evidence type="ECO:0000256" key="11">
    <source>
        <dbReference type="ARBA" id="ARBA00022842"/>
    </source>
</evidence>
<organism evidence="25 26">
    <name type="scientific">Mizuhopecten yessoensis</name>
    <name type="common">Japanese scallop</name>
    <name type="synonym">Patinopecten yessoensis</name>
    <dbReference type="NCBI Taxonomy" id="6573"/>
    <lineage>
        <taxon>Eukaryota</taxon>
        <taxon>Metazoa</taxon>
        <taxon>Spiralia</taxon>
        <taxon>Lophotrochozoa</taxon>
        <taxon>Mollusca</taxon>
        <taxon>Bivalvia</taxon>
        <taxon>Autobranchia</taxon>
        <taxon>Pteriomorphia</taxon>
        <taxon>Pectinida</taxon>
        <taxon>Pectinoidea</taxon>
        <taxon>Pectinidae</taxon>
        <taxon>Mizuhopecten</taxon>
    </lineage>
</organism>
<feature type="disulfide bond" evidence="18">
    <location>
        <begin position="406"/>
        <end position="417"/>
    </location>
</feature>
<comment type="similarity">
    <text evidence="2 19">Belongs to the integrin beta chain family.</text>
</comment>
<dbReference type="AlphaFoldDB" id="A0A210Q5V9"/>
<accession>A0A210Q5V9</accession>
<proteinExistence type="inferred from homology"/>
<dbReference type="SMART" id="SM01241">
    <property type="entry name" value="Integrin_b_cyt"/>
    <property type="match status" value="1"/>
</dbReference>
<protein>
    <recommendedName>
        <fullName evidence="19">Integrin beta</fullName>
    </recommendedName>
</protein>
<feature type="disulfide bond" evidence="18">
    <location>
        <begin position="683"/>
        <end position="710"/>
    </location>
</feature>
<dbReference type="Gene3D" id="3.40.50.410">
    <property type="entry name" value="von Willebrand factor, type A domain"/>
    <property type="match status" value="1"/>
</dbReference>
<keyword evidence="15 20" id="KW-0472">Membrane</keyword>
<feature type="disulfide bond" evidence="18">
    <location>
        <begin position="650"/>
        <end position="653"/>
    </location>
</feature>
<evidence type="ECO:0000256" key="4">
    <source>
        <dbReference type="ARBA" id="ARBA00022536"/>
    </source>
</evidence>
<dbReference type="SUPFAM" id="SSF53300">
    <property type="entry name" value="vWA-like"/>
    <property type="match status" value="1"/>
</dbReference>
<dbReference type="Gene3D" id="1.20.5.100">
    <property type="entry name" value="Cytochrome c1, transmembrane anchor, C-terminal"/>
    <property type="match status" value="1"/>
</dbReference>
<evidence type="ECO:0000313" key="25">
    <source>
        <dbReference type="EMBL" id="OWF44108.1"/>
    </source>
</evidence>
<dbReference type="InterPro" id="IPR036349">
    <property type="entry name" value="Integrin_bsu_tail_dom_sf"/>
</dbReference>
<dbReference type="Gene3D" id="2.10.25.10">
    <property type="entry name" value="Laminin"/>
    <property type="match status" value="4"/>
</dbReference>
<evidence type="ECO:0000256" key="9">
    <source>
        <dbReference type="ARBA" id="ARBA00022737"/>
    </source>
</evidence>
<comment type="subcellular location">
    <subcellularLocation>
        <location evidence="1 19">Cell membrane</location>
        <topology evidence="1 19">Single-pass type I membrane protein</topology>
    </subcellularLocation>
</comment>
<dbReference type="GO" id="GO:0033627">
    <property type="term" value="P:cell adhesion mediated by integrin"/>
    <property type="evidence" value="ECO:0007669"/>
    <property type="project" value="TreeGrafter"/>
</dbReference>
<dbReference type="SMART" id="SM00187">
    <property type="entry name" value="INB"/>
    <property type="match status" value="1"/>
</dbReference>
<feature type="disulfide bond" evidence="18">
    <location>
        <begin position="629"/>
        <end position="634"/>
    </location>
</feature>
<dbReference type="InterPro" id="IPR036465">
    <property type="entry name" value="vWFA_dom_sf"/>
</dbReference>
<dbReference type="FunFam" id="1.20.5.100:FF:000002">
    <property type="entry name" value="Integrin beta"/>
    <property type="match status" value="1"/>
</dbReference>
<feature type="domain" description="Integrin beta subunit VWA" evidence="22">
    <location>
        <begin position="49"/>
        <end position="471"/>
    </location>
</feature>
<keyword evidence="26" id="KW-1185">Reference proteome</keyword>
<keyword evidence="10" id="KW-0106">Calcium</keyword>
<keyword evidence="14 19" id="KW-0401">Integrin</keyword>
<keyword evidence="6 19" id="KW-0812">Transmembrane</keyword>
<sequence>MKFAALALLATLPFVLSVSPNPQVPATPGALSKGTLTVDKANPCIEAETCGMCMEKGKDCAFCTATFYDKENLPRCDLKSNHVKRKCQGDDLYGPDSDLTPVRNDGVKNGGENIDLEPAIQIQPQEIRLTIRPNDPQKFKLTFRLAEDYPVDLYYLMDLSHSMKDDKERLALLGTDIAAKMKGITKNFQLGFGSFVDKVVMPYVSTAPSKLNSPCPGCDPPYGFKNQLKLDKDTTRFATEVRAAKVSGNLDAPEGGFDAIMQSLVCEEQIGWRAASRRMLLFSTDADFHYAGDGKLGGIVKPNDGNCYMSANEYTKSTEQDYPSVSQIAANIKDKNTNIIFAVTKDQFPTYKQLEKFIAGSVTGELANDSSNIVTLVQQNYDKITSKLELTTENAEGLDVKFFTKCTGNETMETNICQNLVIGDESTVTFDVIIEATSCPADETKFSKTFSIKPVGLPDKLEVHVDLICQCDCEKPEFADKNQNSDKCSGKGTHMCGMCVCNQGFYGRTCNCDAGNATSEEIQSQCMKNNTNLVCSNRGECVCGKCECSARSQNSAQKYSGEHCECDDYSCPYSGGNLCGGSDKGTCKCGNCGCNEDWSGPDCSCSKANDSCITTNGDTSSICNGQGTCQCNKCVCDPTSAFRGPKCLDCKTCQEVCQKNKACVQCVVHETGLKSQTECDRDCRKPGFITKVPELDGEKNSCEFKDEDDCIFFFSYDYGPNNELKIKAQETKECPKQVNVLAIVLGVIGGIVAVGLAILLVWKLVTTISDKRELARFEKETQDAKWDTGENPIYRQATSTFKNPTYAGK</sequence>
<dbReference type="InterPro" id="IPR012896">
    <property type="entry name" value="Integrin_bsu_tail"/>
</dbReference>
<evidence type="ECO:0000256" key="3">
    <source>
        <dbReference type="ARBA" id="ARBA00022475"/>
    </source>
</evidence>
<dbReference type="PRINTS" id="PR01186">
    <property type="entry name" value="INTEGRINB"/>
</dbReference>
<dbReference type="GO" id="GO:0007160">
    <property type="term" value="P:cell-matrix adhesion"/>
    <property type="evidence" value="ECO:0007669"/>
    <property type="project" value="TreeGrafter"/>
</dbReference>
<name>A0A210Q5V9_MIZYE</name>
<evidence type="ECO:0000256" key="2">
    <source>
        <dbReference type="ARBA" id="ARBA00007449"/>
    </source>
</evidence>
<dbReference type="STRING" id="6573.A0A210Q5V9"/>